<protein>
    <submittedName>
        <fullName evidence="3">Universal stress protein</fullName>
    </submittedName>
</protein>
<dbReference type="PRINTS" id="PR01438">
    <property type="entry name" value="UNVRSLSTRESS"/>
</dbReference>
<gene>
    <name evidence="3" type="ORF">G6034_02490</name>
</gene>
<reference evidence="3 4" key="1">
    <citation type="submission" date="2020-02" db="EMBL/GenBank/DDBJ databases">
        <title>Genome sequence of strain AETb3-4.</title>
        <authorList>
            <person name="Gao J."/>
            <person name="Zhang X."/>
        </authorList>
    </citation>
    <scope>NUCLEOTIDE SEQUENCE [LARGE SCALE GENOMIC DNA]</scope>
    <source>
        <strain evidence="3 4">AETb3-4</strain>
    </source>
</reference>
<dbReference type="InterPro" id="IPR014729">
    <property type="entry name" value="Rossmann-like_a/b/a_fold"/>
</dbReference>
<feature type="domain" description="UspA" evidence="2">
    <location>
        <begin position="3"/>
        <end position="129"/>
    </location>
</feature>
<keyword evidence="4" id="KW-1185">Reference proteome</keyword>
<organism evidence="3 4">
    <name type="scientific">Arthrobacter wenxiniae</name>
    <dbReference type="NCBI Taxonomy" id="2713570"/>
    <lineage>
        <taxon>Bacteria</taxon>
        <taxon>Bacillati</taxon>
        <taxon>Actinomycetota</taxon>
        <taxon>Actinomycetes</taxon>
        <taxon>Micrococcales</taxon>
        <taxon>Micrococcaceae</taxon>
        <taxon>Arthrobacter</taxon>
    </lineage>
</organism>
<dbReference type="Proteomes" id="UP000543556">
    <property type="component" value="Unassembled WGS sequence"/>
</dbReference>
<dbReference type="Pfam" id="PF00582">
    <property type="entry name" value="Usp"/>
    <property type="match status" value="1"/>
</dbReference>
<dbReference type="InterPro" id="IPR006016">
    <property type="entry name" value="UspA"/>
</dbReference>
<dbReference type="Gene3D" id="3.40.50.620">
    <property type="entry name" value="HUPs"/>
    <property type="match status" value="1"/>
</dbReference>
<name>A0A7Y7LYP2_9MICC</name>
<dbReference type="AlphaFoldDB" id="A0A7Y7LYP2"/>
<dbReference type="RefSeq" id="WP_176633516.1">
    <property type="nucleotide sequence ID" value="NZ_JAAMFM010000002.1"/>
</dbReference>
<evidence type="ECO:0000313" key="4">
    <source>
        <dbReference type="Proteomes" id="UP000543556"/>
    </source>
</evidence>
<evidence type="ECO:0000313" key="3">
    <source>
        <dbReference type="EMBL" id="NVM93791.1"/>
    </source>
</evidence>
<proteinExistence type="inferred from homology"/>
<dbReference type="SUPFAM" id="SSF52402">
    <property type="entry name" value="Adenine nucleotide alpha hydrolases-like"/>
    <property type="match status" value="1"/>
</dbReference>
<comment type="caution">
    <text evidence="3">The sequence shown here is derived from an EMBL/GenBank/DDBJ whole genome shotgun (WGS) entry which is preliminary data.</text>
</comment>
<accession>A0A7Y7LYP2</accession>
<comment type="similarity">
    <text evidence="1">Belongs to the universal stress protein A family.</text>
</comment>
<sequence>MPVIVGYVPTAVGEAALERGIHEASLRGERLIIVNASAGDAVEGDSALAAAAAVSRVAGQLENAGIEHEIRQPQRSRSPADELLSIAAADAASLIVIGLRRRSPVGKILFGSTAQEVLLNADCPVVAVKPDRRQSRRSPG</sequence>
<dbReference type="PANTHER" id="PTHR46268">
    <property type="entry name" value="STRESS RESPONSE PROTEIN NHAX"/>
    <property type="match status" value="1"/>
</dbReference>
<dbReference type="EMBL" id="JAAMFM010000002">
    <property type="protein sequence ID" value="NVM93791.1"/>
    <property type="molecule type" value="Genomic_DNA"/>
</dbReference>
<evidence type="ECO:0000256" key="1">
    <source>
        <dbReference type="ARBA" id="ARBA00008791"/>
    </source>
</evidence>
<dbReference type="PANTHER" id="PTHR46268:SF6">
    <property type="entry name" value="UNIVERSAL STRESS PROTEIN UP12"/>
    <property type="match status" value="1"/>
</dbReference>
<dbReference type="InterPro" id="IPR006015">
    <property type="entry name" value="Universal_stress_UspA"/>
</dbReference>
<evidence type="ECO:0000259" key="2">
    <source>
        <dbReference type="Pfam" id="PF00582"/>
    </source>
</evidence>
<dbReference type="CDD" id="cd00293">
    <property type="entry name" value="USP-like"/>
    <property type="match status" value="1"/>
</dbReference>